<dbReference type="KEGG" id="dor:Desor_0336"/>
<dbReference type="InterPro" id="IPR016040">
    <property type="entry name" value="NAD(P)-bd_dom"/>
</dbReference>
<dbReference type="PANTHER" id="PTHR43000">
    <property type="entry name" value="DTDP-D-GLUCOSE 4,6-DEHYDRATASE-RELATED"/>
    <property type="match status" value="1"/>
</dbReference>
<organism evidence="2 3">
    <name type="scientific">Desulfosporosinus orientis (strain ATCC 19365 / DSM 765 / NCIMB 8382 / VKM B-1628 / Singapore I)</name>
    <name type="common">Desulfotomaculum orientis</name>
    <dbReference type="NCBI Taxonomy" id="768706"/>
    <lineage>
        <taxon>Bacteria</taxon>
        <taxon>Bacillati</taxon>
        <taxon>Bacillota</taxon>
        <taxon>Clostridia</taxon>
        <taxon>Eubacteriales</taxon>
        <taxon>Desulfitobacteriaceae</taxon>
        <taxon>Desulfosporosinus</taxon>
    </lineage>
</organism>
<sequence length="328" mass="35957">MWDQKKVLVTGAGGFIGSHLTEALVKARANVRVFLRYNSRDGRGNLEDLDPGLLDGVEIITGDLRDADAIERAVKGCDTVFHLGALVGIPYSYQNPREVVETNIMGTLNILTAARDYGVERIVNTSTSEVYGSALYVPIDEAHPFQGQSPYSASKIGADKLAESFYASYDLPVVTVRPFNCYGPRQSARAIIPTLITQALACKEIRLGNTDTLRDFTYIADTVEGFIKAAQSQSGLGKAINIGSGREISIGQLAQIVQNTVQSNAKIVFERGRVRPRRSEVSRLLADNSLAKKTIGWEPRVSLEEGINLTVVWIAAHMNRFHIGKYQI</sequence>
<dbReference type="PATRIC" id="fig|768706.3.peg.296"/>
<dbReference type="SUPFAM" id="SSF51735">
    <property type="entry name" value="NAD(P)-binding Rossmann-fold domains"/>
    <property type="match status" value="1"/>
</dbReference>
<dbReference type="InterPro" id="IPR045869">
    <property type="entry name" value="Arna-like_SDR_e"/>
</dbReference>
<dbReference type="EMBL" id="CP003108">
    <property type="protein sequence ID" value="AET66049.1"/>
    <property type="molecule type" value="Genomic_DNA"/>
</dbReference>
<dbReference type="OrthoDB" id="244102at2"/>
<dbReference type="CDD" id="cd05257">
    <property type="entry name" value="Arna_like_SDR_e"/>
    <property type="match status" value="1"/>
</dbReference>
<evidence type="ECO:0000313" key="2">
    <source>
        <dbReference type="EMBL" id="AET66049.1"/>
    </source>
</evidence>
<accession>G7W533</accession>
<dbReference type="eggNOG" id="COG0451">
    <property type="taxonomic scope" value="Bacteria"/>
</dbReference>
<dbReference type="STRING" id="768706.Desor_0336"/>
<reference evidence="2 3" key="2">
    <citation type="journal article" date="2012" name="J. Bacteriol.">
        <title>Complete genome sequences of Desulfosporosinus orientis DSM765T, Desulfosporosinus youngiae DSM17734T, Desulfosporosinus meridiei DSM13257T, and Desulfosporosinus acidiphilus DSM22704T.</title>
        <authorList>
            <person name="Pester M."/>
            <person name="Brambilla E."/>
            <person name="Alazard D."/>
            <person name="Rattei T."/>
            <person name="Weinmaier T."/>
            <person name="Han J."/>
            <person name="Lucas S."/>
            <person name="Lapidus A."/>
            <person name="Cheng J.F."/>
            <person name="Goodwin L."/>
            <person name="Pitluck S."/>
            <person name="Peters L."/>
            <person name="Ovchinnikova G."/>
            <person name="Teshima H."/>
            <person name="Detter J.C."/>
            <person name="Han C.S."/>
            <person name="Tapia R."/>
            <person name="Land M.L."/>
            <person name="Hauser L."/>
            <person name="Kyrpides N.C."/>
            <person name="Ivanova N.N."/>
            <person name="Pagani I."/>
            <person name="Huntmann M."/>
            <person name="Wei C.L."/>
            <person name="Davenport K.W."/>
            <person name="Daligault H."/>
            <person name="Chain P.S."/>
            <person name="Chen A."/>
            <person name="Mavromatis K."/>
            <person name="Markowitz V."/>
            <person name="Szeto E."/>
            <person name="Mikhailova N."/>
            <person name="Pati A."/>
            <person name="Wagner M."/>
            <person name="Woyke T."/>
            <person name="Ollivier B."/>
            <person name="Klenk H.P."/>
            <person name="Spring S."/>
            <person name="Loy A."/>
        </authorList>
    </citation>
    <scope>NUCLEOTIDE SEQUENCE [LARGE SCALE GENOMIC DNA]</scope>
    <source>
        <strain evidence="3">ATCC 19365 / DSM 765 / NCIMB 8382 / VKM B-1628</strain>
    </source>
</reference>
<dbReference type="AlphaFoldDB" id="G7W533"/>
<dbReference type="RefSeq" id="WP_014182875.1">
    <property type="nucleotide sequence ID" value="NC_016584.1"/>
</dbReference>
<gene>
    <name evidence="2" type="ordered locus">Desor_0336</name>
</gene>
<evidence type="ECO:0000313" key="3">
    <source>
        <dbReference type="Proteomes" id="UP000006346"/>
    </source>
</evidence>
<evidence type="ECO:0000259" key="1">
    <source>
        <dbReference type="Pfam" id="PF16363"/>
    </source>
</evidence>
<proteinExistence type="predicted"/>
<dbReference type="Gene3D" id="3.40.50.720">
    <property type="entry name" value="NAD(P)-binding Rossmann-like Domain"/>
    <property type="match status" value="1"/>
</dbReference>
<protein>
    <submittedName>
        <fullName evidence="2">Nucleoside-diphosphate-sugar epimerase</fullName>
    </submittedName>
</protein>
<dbReference type="PRINTS" id="PR01713">
    <property type="entry name" value="NUCEPIMERASE"/>
</dbReference>
<dbReference type="GO" id="GO:0016831">
    <property type="term" value="F:carboxy-lyase activity"/>
    <property type="evidence" value="ECO:0007669"/>
    <property type="project" value="InterPro"/>
</dbReference>
<dbReference type="Pfam" id="PF16363">
    <property type="entry name" value="GDP_Man_Dehyd"/>
    <property type="match status" value="1"/>
</dbReference>
<dbReference type="HOGENOM" id="CLU_007383_1_7_9"/>
<reference evidence="3" key="1">
    <citation type="submission" date="2011-11" db="EMBL/GenBank/DDBJ databases">
        <title>Complete sequence of Desulfosporosinus orientis DSM 765.</title>
        <authorList>
            <person name="Lucas S."/>
            <person name="Han J."/>
            <person name="Lapidus A."/>
            <person name="Cheng J.-F."/>
            <person name="Goodwin L."/>
            <person name="Pitluck S."/>
            <person name="Peters L."/>
            <person name="Ovchinnikova G."/>
            <person name="Teshima H."/>
            <person name="Detter J.C."/>
            <person name="Han C."/>
            <person name="Tapia R."/>
            <person name="Land M."/>
            <person name="Hauser L."/>
            <person name="Kyrpides N."/>
            <person name="Ivanova N."/>
            <person name="Pagani I."/>
            <person name="Pester M."/>
            <person name="Spring S."/>
            <person name="Ollivier B."/>
            <person name="Rattei T."/>
            <person name="Klenk H.-P."/>
            <person name="Wagner M."/>
            <person name="Loy A."/>
            <person name="Woyke T."/>
        </authorList>
    </citation>
    <scope>NUCLEOTIDE SEQUENCE [LARGE SCALE GENOMIC DNA]</scope>
    <source>
        <strain evidence="3">ATCC 19365 / DSM 765 / NCIMB 8382 / VKM B-1628</strain>
    </source>
</reference>
<dbReference type="InterPro" id="IPR036291">
    <property type="entry name" value="NAD(P)-bd_dom_sf"/>
</dbReference>
<dbReference type="Proteomes" id="UP000006346">
    <property type="component" value="Chromosome"/>
</dbReference>
<keyword evidence="3" id="KW-1185">Reference proteome</keyword>
<feature type="domain" description="NAD(P)-binding" evidence="1">
    <location>
        <begin position="8"/>
        <end position="308"/>
    </location>
</feature>
<name>G7W533_DESOD</name>